<proteinExistence type="predicted"/>
<keyword evidence="3" id="KW-0539">Nucleus</keyword>
<evidence type="ECO:0000313" key="6">
    <source>
        <dbReference type="EMBL" id="THG93904.1"/>
    </source>
</evidence>
<feature type="region of interest" description="Disordered" evidence="4">
    <location>
        <begin position="174"/>
        <end position="199"/>
    </location>
</feature>
<feature type="domain" description="HMG box" evidence="5">
    <location>
        <begin position="67"/>
        <end position="133"/>
    </location>
</feature>
<dbReference type="GO" id="GO:0001228">
    <property type="term" value="F:DNA-binding transcription activator activity, RNA polymerase II-specific"/>
    <property type="evidence" value="ECO:0007669"/>
    <property type="project" value="TreeGrafter"/>
</dbReference>
<reference evidence="6 7" key="1">
    <citation type="submission" date="2019-02" db="EMBL/GenBank/DDBJ databases">
        <title>Genome sequencing of the rare red list fungi Phlebia centrifuga.</title>
        <authorList>
            <person name="Buettner E."/>
            <person name="Kellner H."/>
        </authorList>
    </citation>
    <scope>NUCLEOTIDE SEQUENCE [LARGE SCALE GENOMIC DNA]</scope>
    <source>
        <strain evidence="6 7">DSM 108282</strain>
    </source>
</reference>
<dbReference type="PROSITE" id="PS50118">
    <property type="entry name" value="HMG_BOX_2"/>
    <property type="match status" value="1"/>
</dbReference>
<feature type="compositionally biased region" description="Basic and acidic residues" evidence="4">
    <location>
        <begin position="114"/>
        <end position="124"/>
    </location>
</feature>
<evidence type="ECO:0000313" key="7">
    <source>
        <dbReference type="Proteomes" id="UP000309038"/>
    </source>
</evidence>
<keyword evidence="1 3" id="KW-0238">DNA-binding</keyword>
<dbReference type="InterPro" id="IPR036910">
    <property type="entry name" value="HMG_box_dom_sf"/>
</dbReference>
<feature type="region of interest" description="Disordered" evidence="4">
    <location>
        <begin position="114"/>
        <end position="155"/>
    </location>
</feature>
<dbReference type="InterPro" id="IPR050140">
    <property type="entry name" value="SRY-related_HMG-box_TF-like"/>
</dbReference>
<dbReference type="PANTHER" id="PTHR10270:SF161">
    <property type="entry name" value="SEX-DETERMINING REGION Y PROTEIN"/>
    <property type="match status" value="1"/>
</dbReference>
<keyword evidence="7" id="KW-1185">Reference proteome</keyword>
<comment type="caution">
    <text evidence="6">The sequence shown here is derived from an EMBL/GenBank/DDBJ whole genome shotgun (WGS) entry which is preliminary data.</text>
</comment>
<dbReference type="Pfam" id="PF00505">
    <property type="entry name" value="HMG_box"/>
    <property type="match status" value="1"/>
</dbReference>
<dbReference type="GO" id="GO:0000978">
    <property type="term" value="F:RNA polymerase II cis-regulatory region sequence-specific DNA binding"/>
    <property type="evidence" value="ECO:0007669"/>
    <property type="project" value="TreeGrafter"/>
</dbReference>
<sequence length="332" mass="37542">MSAICNNTVIQYNADGSSYSTFSMPYKASADLESVAQASACHMGLFRATDADSELPPPSSKRNARRTPRPSNCFLHFRREFASIPDNATVDQTIISKCAADKWNSMTKEEKSEYEKKAEEEKILHKQQNPGYKYTPKTRGRKNKKSSHHDPSIASIRTERQDRLEEMLQSLQITSDLSRNDSGCGQADALNATASVPSDPPIPPAPILASVPLPFPPDALASYPDIHDRQPAALDLHNPNQSWVYPDLYQDHNEQSTLQALHFDQEYYSIYTPSPYYQAMYPSEYYCDPSMAQWPSVTDLVEPQQPYLVSHSVENHDLLPIGNTRDFRFLRF</sequence>
<evidence type="ECO:0000256" key="1">
    <source>
        <dbReference type="ARBA" id="ARBA00023125"/>
    </source>
</evidence>
<feature type="DNA-binding region" description="HMG box" evidence="3">
    <location>
        <begin position="67"/>
        <end position="133"/>
    </location>
</feature>
<protein>
    <recommendedName>
        <fullName evidence="5">HMG box domain-containing protein</fullName>
    </recommendedName>
</protein>
<dbReference type="GO" id="GO:0005634">
    <property type="term" value="C:nucleus"/>
    <property type="evidence" value="ECO:0007669"/>
    <property type="project" value="UniProtKB-UniRule"/>
</dbReference>
<feature type="region of interest" description="Disordered" evidence="4">
    <location>
        <begin position="49"/>
        <end position="70"/>
    </location>
</feature>
<dbReference type="EMBL" id="SGPJ01000544">
    <property type="protein sequence ID" value="THG93904.1"/>
    <property type="molecule type" value="Genomic_DNA"/>
</dbReference>
<dbReference type="PANTHER" id="PTHR10270">
    <property type="entry name" value="SOX TRANSCRIPTION FACTOR"/>
    <property type="match status" value="1"/>
</dbReference>
<feature type="compositionally biased region" description="Polar residues" evidence="4">
    <location>
        <begin position="174"/>
        <end position="183"/>
    </location>
</feature>
<gene>
    <name evidence="6" type="ORF">EW026_g7449</name>
</gene>
<dbReference type="GO" id="GO:0030154">
    <property type="term" value="P:cell differentiation"/>
    <property type="evidence" value="ECO:0007669"/>
    <property type="project" value="TreeGrafter"/>
</dbReference>
<accession>A0A4S4K7S1</accession>
<evidence type="ECO:0000259" key="5">
    <source>
        <dbReference type="PROSITE" id="PS50118"/>
    </source>
</evidence>
<organism evidence="6 7">
    <name type="scientific">Hermanssonia centrifuga</name>
    <dbReference type="NCBI Taxonomy" id="98765"/>
    <lineage>
        <taxon>Eukaryota</taxon>
        <taxon>Fungi</taxon>
        <taxon>Dikarya</taxon>
        <taxon>Basidiomycota</taxon>
        <taxon>Agaricomycotina</taxon>
        <taxon>Agaricomycetes</taxon>
        <taxon>Polyporales</taxon>
        <taxon>Meruliaceae</taxon>
        <taxon>Hermanssonia</taxon>
    </lineage>
</organism>
<dbReference type="AlphaFoldDB" id="A0A4S4K7S1"/>
<keyword evidence="2" id="KW-0804">Transcription</keyword>
<dbReference type="Proteomes" id="UP000309038">
    <property type="component" value="Unassembled WGS sequence"/>
</dbReference>
<dbReference type="InterPro" id="IPR009071">
    <property type="entry name" value="HMG_box_dom"/>
</dbReference>
<name>A0A4S4K7S1_9APHY</name>
<evidence type="ECO:0000256" key="4">
    <source>
        <dbReference type="SAM" id="MobiDB-lite"/>
    </source>
</evidence>
<evidence type="ECO:0000256" key="3">
    <source>
        <dbReference type="PROSITE-ProRule" id="PRU00267"/>
    </source>
</evidence>
<dbReference type="SMART" id="SM00398">
    <property type="entry name" value="HMG"/>
    <property type="match status" value="1"/>
</dbReference>
<dbReference type="SUPFAM" id="SSF47095">
    <property type="entry name" value="HMG-box"/>
    <property type="match status" value="1"/>
</dbReference>
<dbReference type="Gene3D" id="1.10.30.10">
    <property type="entry name" value="High mobility group box domain"/>
    <property type="match status" value="1"/>
</dbReference>
<evidence type="ECO:0000256" key="2">
    <source>
        <dbReference type="ARBA" id="ARBA00023163"/>
    </source>
</evidence>
<feature type="compositionally biased region" description="Basic residues" evidence="4">
    <location>
        <begin position="136"/>
        <end position="147"/>
    </location>
</feature>